<name>A0A9D4M3P6_DREPO</name>
<sequence length="55" mass="6053">MNSTNNTSAVSTINSEKLEEVSSFKTWQQPSPIMTSVLLSGQYDPSFGQTLQVDK</sequence>
<evidence type="ECO:0000313" key="5">
    <source>
        <dbReference type="EMBL" id="KAH3896000.1"/>
    </source>
</evidence>
<dbReference type="AlphaFoldDB" id="A0A9D4M3P6"/>
<dbReference type="EMBL" id="JAIWYP010000007">
    <property type="protein sequence ID" value="KAH3794795.1"/>
    <property type="molecule type" value="Genomic_DNA"/>
</dbReference>
<evidence type="ECO:0000313" key="3">
    <source>
        <dbReference type="EMBL" id="KAH3794795.1"/>
    </source>
</evidence>
<reference evidence="4" key="2">
    <citation type="submission" date="2020-11" db="EMBL/GenBank/DDBJ databases">
        <authorList>
            <person name="McCartney M.A."/>
            <person name="Auch B."/>
            <person name="Kono T."/>
            <person name="Mallez S."/>
            <person name="Becker A."/>
            <person name="Gohl D.M."/>
            <person name="Silverstein K.A.T."/>
            <person name="Koren S."/>
            <person name="Bechman K.B."/>
            <person name="Herman A."/>
            <person name="Abrahante J.E."/>
            <person name="Garbe J."/>
        </authorList>
    </citation>
    <scope>NUCLEOTIDE SEQUENCE</scope>
    <source>
        <strain evidence="4">Duluth1</strain>
        <tissue evidence="4">Whole animal</tissue>
    </source>
</reference>
<evidence type="ECO:0000313" key="6">
    <source>
        <dbReference type="Proteomes" id="UP000828390"/>
    </source>
</evidence>
<reference evidence="4" key="1">
    <citation type="journal article" date="2019" name="bioRxiv">
        <title>The Genome of the Zebra Mussel, Dreissena polymorpha: A Resource for Invasive Species Research.</title>
        <authorList>
            <person name="McCartney M.A."/>
            <person name="Auch B."/>
            <person name="Kono T."/>
            <person name="Mallez S."/>
            <person name="Zhang Y."/>
            <person name="Obille A."/>
            <person name="Becker A."/>
            <person name="Abrahante J.E."/>
            <person name="Garbe J."/>
            <person name="Badalamenti J.P."/>
            <person name="Herman A."/>
            <person name="Mangelson H."/>
            <person name="Liachko I."/>
            <person name="Sullivan S."/>
            <person name="Sone E.D."/>
            <person name="Koren S."/>
            <person name="Silverstein K.A.T."/>
            <person name="Beckman K.B."/>
            <person name="Gohl D.M."/>
        </authorList>
    </citation>
    <scope>NUCLEOTIDE SEQUENCE</scope>
    <source>
        <strain evidence="4">Duluth1</strain>
        <tissue evidence="4">Whole animal</tissue>
    </source>
</reference>
<dbReference type="Proteomes" id="UP000828390">
    <property type="component" value="Unassembled WGS sequence"/>
</dbReference>
<dbReference type="EMBL" id="JAIWYP010000002">
    <property type="protein sequence ID" value="KAH3870277.1"/>
    <property type="molecule type" value="Genomic_DNA"/>
</dbReference>
<accession>A0A9D4M3P6</accession>
<evidence type="ECO:0000313" key="1">
    <source>
        <dbReference type="EMBL" id="KAH3750651.1"/>
    </source>
</evidence>
<dbReference type="EMBL" id="JAIWYP010000010">
    <property type="protein sequence ID" value="KAH3751389.1"/>
    <property type="molecule type" value="Genomic_DNA"/>
</dbReference>
<evidence type="ECO:0000313" key="4">
    <source>
        <dbReference type="EMBL" id="KAH3870277.1"/>
    </source>
</evidence>
<organism evidence="4 6">
    <name type="scientific">Dreissena polymorpha</name>
    <name type="common">Zebra mussel</name>
    <name type="synonym">Mytilus polymorpha</name>
    <dbReference type="NCBI Taxonomy" id="45954"/>
    <lineage>
        <taxon>Eukaryota</taxon>
        <taxon>Metazoa</taxon>
        <taxon>Spiralia</taxon>
        <taxon>Lophotrochozoa</taxon>
        <taxon>Mollusca</taxon>
        <taxon>Bivalvia</taxon>
        <taxon>Autobranchia</taxon>
        <taxon>Heteroconchia</taxon>
        <taxon>Euheterodonta</taxon>
        <taxon>Imparidentia</taxon>
        <taxon>Neoheterodontei</taxon>
        <taxon>Myida</taxon>
        <taxon>Dreissenoidea</taxon>
        <taxon>Dreissenidae</taxon>
        <taxon>Dreissena</taxon>
    </lineage>
</organism>
<gene>
    <name evidence="5" type="ORF">DPMN_020170</name>
    <name evidence="4" type="ORF">DPMN_033459</name>
    <name evidence="3" type="ORF">DPMN_148333</name>
    <name evidence="1" type="ORF">DPMN_185179</name>
    <name evidence="2" type="ORF">DPMN_185945</name>
</gene>
<keyword evidence="6" id="KW-1185">Reference proteome</keyword>
<protein>
    <submittedName>
        <fullName evidence="4">Uncharacterized protein</fullName>
    </submittedName>
</protein>
<dbReference type="EMBL" id="JAIWYP010000010">
    <property type="protein sequence ID" value="KAH3750651.1"/>
    <property type="molecule type" value="Genomic_DNA"/>
</dbReference>
<proteinExistence type="predicted"/>
<dbReference type="EMBL" id="JAIWYP010000001">
    <property type="protein sequence ID" value="KAH3896000.1"/>
    <property type="molecule type" value="Genomic_DNA"/>
</dbReference>
<comment type="caution">
    <text evidence="4">The sequence shown here is derived from an EMBL/GenBank/DDBJ whole genome shotgun (WGS) entry which is preliminary data.</text>
</comment>
<evidence type="ECO:0000313" key="2">
    <source>
        <dbReference type="EMBL" id="KAH3751389.1"/>
    </source>
</evidence>